<organism evidence="4 5">
    <name type="scientific">Allomesorhizobium camelthorni</name>
    <dbReference type="NCBI Taxonomy" id="475069"/>
    <lineage>
        <taxon>Bacteria</taxon>
        <taxon>Pseudomonadati</taxon>
        <taxon>Pseudomonadota</taxon>
        <taxon>Alphaproteobacteria</taxon>
        <taxon>Hyphomicrobiales</taxon>
        <taxon>Phyllobacteriaceae</taxon>
        <taxon>Allomesorhizobium</taxon>
    </lineage>
</organism>
<dbReference type="InterPro" id="IPR009045">
    <property type="entry name" value="Zn_M74/Hedgehog-like"/>
</dbReference>
<dbReference type="RefSeq" id="WP_165026368.1">
    <property type="nucleotide sequence ID" value="NZ_JAAKZF010000008.1"/>
</dbReference>
<dbReference type="PROSITE" id="PS51257">
    <property type="entry name" value="PROKAR_LIPOPROTEIN"/>
    <property type="match status" value="1"/>
</dbReference>
<gene>
    <name evidence="4" type="ORF">G6N73_09050</name>
</gene>
<evidence type="ECO:0000313" key="5">
    <source>
        <dbReference type="Proteomes" id="UP001642900"/>
    </source>
</evidence>
<sequence>MRAGSRFAKRNGRAAAAVLVSVLLASCTTDPNLEIGMPGYNATAASADASSGDLESAGVDVAPQPVMNAEGDTPLPTQVASVPALKPAGETAVTATAEAGATPAALPAAVAETAKPAQAEVTAAADAATEAKPAEVATASGAETAAENATAGAKPVAQPIAPKKKGFLSALFSPAPAAKPAAAAEAAKPAPAESADAEATPATASAVPTPKPVQAADEAKPAEAAAPAAEHVKPAAENAVYVTAGEMPAAQPIAPKKKGFLSAFFGASPASAAPSPIKQREEPKPIVETEPKETKPIITLASAKPAEKPVRMASLGDDNALPGVRQTALFEIKRKSGIDDDSDVDLHEDEDGGPVLASAAGLARLAPNGLLKQTDRVDVACLKPSLVRVLKTVERHYGKNMIITSGYRSPAHNRRARGAKNSLHMYCAAVDVQIPGVSKWELAKFARSMPGRGGVGTYCHTESVHIDVGPERDWNWRCRRRKG</sequence>
<proteinExistence type="predicted"/>
<dbReference type="SUPFAM" id="SSF55166">
    <property type="entry name" value="Hedgehog/DD-peptidase"/>
    <property type="match status" value="1"/>
</dbReference>
<feature type="region of interest" description="Disordered" evidence="1">
    <location>
        <begin position="183"/>
        <end position="216"/>
    </location>
</feature>
<feature type="compositionally biased region" description="Low complexity" evidence="1">
    <location>
        <begin position="183"/>
        <end position="208"/>
    </location>
</feature>
<evidence type="ECO:0000256" key="1">
    <source>
        <dbReference type="SAM" id="MobiDB-lite"/>
    </source>
</evidence>
<evidence type="ECO:0000259" key="3">
    <source>
        <dbReference type="Pfam" id="PF08291"/>
    </source>
</evidence>
<protein>
    <submittedName>
        <fullName evidence="4">YcbK family protein</fullName>
    </submittedName>
</protein>
<name>A0A6G4WAR1_9HYPH</name>
<feature type="chain" id="PRO_5026269389" evidence="2">
    <location>
        <begin position="26"/>
        <end position="483"/>
    </location>
</feature>
<dbReference type="InterPro" id="IPR013230">
    <property type="entry name" value="Peptidase_M15A_C"/>
</dbReference>
<evidence type="ECO:0000313" key="4">
    <source>
        <dbReference type="EMBL" id="NGO51326.1"/>
    </source>
</evidence>
<dbReference type="EMBL" id="JAAKZF010000008">
    <property type="protein sequence ID" value="NGO51326.1"/>
    <property type="molecule type" value="Genomic_DNA"/>
</dbReference>
<reference evidence="4 5" key="1">
    <citation type="submission" date="2020-02" db="EMBL/GenBank/DDBJ databases">
        <title>Genome sequence of strain CCNWXJ40-4.</title>
        <authorList>
            <person name="Gao J."/>
            <person name="Sun J."/>
        </authorList>
    </citation>
    <scope>NUCLEOTIDE SEQUENCE [LARGE SCALE GENOMIC DNA]</scope>
    <source>
        <strain evidence="4 5">CCNWXJ 40-4</strain>
    </source>
</reference>
<keyword evidence="2" id="KW-0732">Signal</keyword>
<dbReference type="Gene3D" id="3.30.1380.10">
    <property type="match status" value="1"/>
</dbReference>
<feature type="signal peptide" evidence="2">
    <location>
        <begin position="1"/>
        <end position="25"/>
    </location>
</feature>
<accession>A0A6G4WAR1</accession>
<comment type="caution">
    <text evidence="4">The sequence shown here is derived from an EMBL/GenBank/DDBJ whole genome shotgun (WGS) entry which is preliminary data.</text>
</comment>
<dbReference type="AlphaFoldDB" id="A0A6G4WAR1"/>
<evidence type="ECO:0000256" key="2">
    <source>
        <dbReference type="SAM" id="SignalP"/>
    </source>
</evidence>
<keyword evidence="5" id="KW-1185">Reference proteome</keyword>
<dbReference type="Pfam" id="PF08291">
    <property type="entry name" value="Peptidase_M15_3"/>
    <property type="match status" value="1"/>
</dbReference>
<feature type="domain" description="Peptidase M15A C-terminal" evidence="3">
    <location>
        <begin position="364"/>
        <end position="467"/>
    </location>
</feature>
<dbReference type="Proteomes" id="UP001642900">
    <property type="component" value="Unassembled WGS sequence"/>
</dbReference>